<dbReference type="EMBL" id="CP130953">
    <property type="protein sequence ID" value="WLF48596.1"/>
    <property type="molecule type" value="Genomic_DNA"/>
</dbReference>
<dbReference type="Proteomes" id="UP000186108">
    <property type="component" value="Chromosome"/>
</dbReference>
<dbReference type="PANTHER" id="PTHR43794:SF5">
    <property type="entry name" value="CHLOROHYDROLASE FAMILY PROTEIN"/>
    <property type="match status" value="1"/>
</dbReference>
<evidence type="ECO:0000313" key="4">
    <source>
        <dbReference type="EMBL" id="WLF48596.1"/>
    </source>
</evidence>
<protein>
    <submittedName>
        <fullName evidence="3">Amidohydrolase family protein</fullName>
    </submittedName>
</protein>
<dbReference type="AlphaFoldDB" id="A0A1B1JZY6"/>
<evidence type="ECO:0000313" key="2">
    <source>
        <dbReference type="EMBL" id="ANS25912.1"/>
    </source>
</evidence>
<evidence type="ECO:0000313" key="6">
    <source>
        <dbReference type="Proteomes" id="UP001066327"/>
    </source>
</evidence>
<dbReference type="Gene3D" id="2.30.40.10">
    <property type="entry name" value="Urease, subunit C, domain 1"/>
    <property type="match status" value="1"/>
</dbReference>
<dbReference type="Proteomes" id="UP001231166">
    <property type="component" value="Chromosome"/>
</dbReference>
<proteinExistence type="predicted"/>
<dbReference type="InterPro" id="IPR050287">
    <property type="entry name" value="MTA/SAH_deaminase"/>
</dbReference>
<dbReference type="InterPro" id="IPR032466">
    <property type="entry name" value="Metal_Hydrolase"/>
</dbReference>
<dbReference type="PANTHER" id="PTHR43794">
    <property type="entry name" value="AMINOHYDROLASE SSNA-RELATED"/>
    <property type="match status" value="1"/>
</dbReference>
<dbReference type="Pfam" id="PF01979">
    <property type="entry name" value="Amidohydro_1"/>
    <property type="match status" value="1"/>
</dbReference>
<name>A0A1B1JZY6_RHOOP</name>
<reference evidence="2 5" key="1">
    <citation type="submission" date="2014-07" db="EMBL/GenBank/DDBJ databases">
        <authorList>
            <person name="Zhang J.E."/>
            <person name="Yang H."/>
            <person name="Guo J."/>
            <person name="Deng Z."/>
            <person name="Luo H."/>
            <person name="Luo M."/>
            <person name="Zhao B."/>
        </authorList>
    </citation>
    <scope>NUCLEOTIDE SEQUENCE [LARGE SCALE GENOMIC DNA]</scope>
    <source>
        <strain evidence="2 5">1CP</strain>
    </source>
</reference>
<feature type="domain" description="Amidohydrolase-related" evidence="1">
    <location>
        <begin position="62"/>
        <end position="422"/>
    </location>
</feature>
<dbReference type="GO" id="GO:0016810">
    <property type="term" value="F:hydrolase activity, acting on carbon-nitrogen (but not peptide) bonds"/>
    <property type="evidence" value="ECO:0007669"/>
    <property type="project" value="InterPro"/>
</dbReference>
<dbReference type="EMBL" id="CP009111">
    <property type="protein sequence ID" value="ANS25912.1"/>
    <property type="molecule type" value="Genomic_DNA"/>
</dbReference>
<dbReference type="InterPro" id="IPR011059">
    <property type="entry name" value="Metal-dep_hydrolase_composite"/>
</dbReference>
<dbReference type="Gene3D" id="3.20.20.140">
    <property type="entry name" value="Metal-dependent hydrolases"/>
    <property type="match status" value="1"/>
</dbReference>
<reference evidence="4" key="3">
    <citation type="submission" date="2023-07" db="EMBL/GenBank/DDBJ databases">
        <title>Genomic analysis of Rhodococcus opacus VOC-14 with glycol ethers degradation activity.</title>
        <authorList>
            <person name="Narkevich D.A."/>
            <person name="Hlushen A.M."/>
            <person name="Akhremchuk A.E."/>
            <person name="Sikolenko M.A."/>
            <person name="Valentovich L.N."/>
        </authorList>
    </citation>
    <scope>NUCLEOTIDE SEQUENCE</scope>
    <source>
        <strain evidence="4">VOC-14</strain>
    </source>
</reference>
<organism evidence="2 5">
    <name type="scientific">Rhodococcus opacus</name>
    <name type="common">Nocardia opaca</name>
    <dbReference type="NCBI Taxonomy" id="37919"/>
    <lineage>
        <taxon>Bacteria</taxon>
        <taxon>Bacillati</taxon>
        <taxon>Actinomycetota</taxon>
        <taxon>Actinomycetes</taxon>
        <taxon>Mycobacteriales</taxon>
        <taxon>Nocardiaceae</taxon>
        <taxon>Rhodococcus</taxon>
    </lineage>
</organism>
<dbReference type="SUPFAM" id="SSF51338">
    <property type="entry name" value="Composite domain of metallo-dependent hydrolases"/>
    <property type="match status" value="2"/>
</dbReference>
<evidence type="ECO:0000313" key="3">
    <source>
        <dbReference type="EMBL" id="MCZ4585126.1"/>
    </source>
</evidence>
<evidence type="ECO:0000259" key="1">
    <source>
        <dbReference type="Pfam" id="PF01979"/>
    </source>
</evidence>
<reference evidence="3" key="2">
    <citation type="submission" date="2022-12" db="EMBL/GenBank/DDBJ databases">
        <authorList>
            <person name="Krivoruchko A.V."/>
            <person name="Elkin A."/>
        </authorList>
    </citation>
    <scope>NUCLEOTIDE SEQUENCE</scope>
    <source>
        <strain evidence="3">IEGM 249</strain>
    </source>
</reference>
<dbReference type="SUPFAM" id="SSF51556">
    <property type="entry name" value="Metallo-dependent hydrolases"/>
    <property type="match status" value="1"/>
</dbReference>
<dbReference type="PATRIC" id="fig|37919.13.peg.1203"/>
<sequence>MDPSHARPRRTLLRGATVVSVDPAIGNVDRADILISDDLIAGIDARIDVEPGVEVVDVDGMIALPGFVDTHRHTWQSVMRHGYAELDPLQYFDEMLRGIGAAYEPEDVRVGNLLGAVSALSAGTTTLFDWSHIQNSPEHSDAAVAGLRESGIRAVFGHGWPLQGDGRWTENSTLTHPADIERLQKEHFADPGGLVTLAMAARGPEMAAPGVWQADLALARDLGIRTSVHAGAYAHNEPVHAVAQYDNAGLLADDLTFVHCCRSSDAELAMIADAGATVSIGVHCELNSQGIGDIPLDRMLAAGVRPSLSGDTETKCSGDMFTQMRMLFGYHRSWMGGGHSSVTADRAQLFLHDVLAFATIEGARAVGQGDRIGSLTPGKQADIILVRATDLNLVPVLDPVASVVLAAHEGNVESVLIGGRFVKRGGVVLGCDPSALVSAAEASQRRILGRRAGR</sequence>
<keyword evidence="6" id="KW-1185">Reference proteome</keyword>
<evidence type="ECO:0000313" key="5">
    <source>
        <dbReference type="Proteomes" id="UP000186108"/>
    </source>
</evidence>
<gene>
    <name evidence="3" type="ORF">O4328_15685</name>
    <name evidence="4" type="ORF">Q5707_06270</name>
    <name evidence="2" type="ORF">R1CP_05920</name>
</gene>
<dbReference type="InterPro" id="IPR006680">
    <property type="entry name" value="Amidohydro-rel"/>
</dbReference>
<accession>A0A1B1JZY6</accession>
<dbReference type="EMBL" id="JAPWIS010000007">
    <property type="protein sequence ID" value="MCZ4585126.1"/>
    <property type="molecule type" value="Genomic_DNA"/>
</dbReference>
<dbReference type="Proteomes" id="UP001066327">
    <property type="component" value="Unassembled WGS sequence"/>
</dbReference>
<dbReference type="NCBIfam" id="NF006056">
    <property type="entry name" value="PRK08204.1"/>
    <property type="match status" value="1"/>
</dbReference>
<dbReference type="RefSeq" id="WP_054247331.1">
    <property type="nucleotide sequence ID" value="NZ_CP009111.1"/>
</dbReference>